<accession>A0A8J7QLY6</accession>
<dbReference type="EMBL" id="JAFREP010000017">
    <property type="protein sequence ID" value="MBO1320410.1"/>
    <property type="molecule type" value="Genomic_DNA"/>
</dbReference>
<dbReference type="Proteomes" id="UP000664417">
    <property type="component" value="Unassembled WGS sequence"/>
</dbReference>
<comment type="caution">
    <text evidence="1">The sequence shown here is derived from an EMBL/GenBank/DDBJ whole genome shotgun (WGS) entry which is preliminary data.</text>
</comment>
<organism evidence="1 2">
    <name type="scientific">Acanthopleuribacter pedis</name>
    <dbReference type="NCBI Taxonomy" id="442870"/>
    <lineage>
        <taxon>Bacteria</taxon>
        <taxon>Pseudomonadati</taxon>
        <taxon>Acidobacteriota</taxon>
        <taxon>Holophagae</taxon>
        <taxon>Acanthopleuribacterales</taxon>
        <taxon>Acanthopleuribacteraceae</taxon>
        <taxon>Acanthopleuribacter</taxon>
    </lineage>
</organism>
<sequence length="899" mass="99109">MKGMEINVGRRFVEGSFAKGSNVDQQNLRKTFTSLSSWVVTPPKTLALFNHNNQTHVSTGVTQQQFQSLSTLDQQQTPTISGTQLQQVKDILDSVGINHSSLSNRQKLRAAVMLGNNEVSGAWLKEHTKAIRTGDDTAITAGKILHEAYLFANAQQKGGLQGPSDSLHTKLAMKIADAVIKPNGDVDNLAIAEMMQQLKDDVLAGKLKAGPHHKAMAAMLGKFGASHSMREKLGGITAPRQNSPQERMLQATLGKTTSPLSNRDARVAVLSAMLADLRQGQVGSCFGTSIAIHLKKDHPEKMLDHLKDMVENGRIRGSYKRDNMSPTQNLDMPMNTSLKDTQIAQKMKVSSDGTITHLNNRGLGTTKSITDIPGLHSALSAVGITENQDTVLKTAITRMRGQNSSVTVSPKELLDNIIDNTHSIGQSQKTAMKTRASDHFHSQVENRLLRSYEYTLSGLAEGHFVSPTLRSFANNLIAQMRIGGSIQTQYDKIENQTDQDSFMQFTAGFPKRLTDLVDKHIILQYDATLPHSTPSPDGRSLFGGFAVHFRDPITQKVTPLTNKSQLRKALTSLVGQAKRNDLNEIAKKSGPAADKLRTAYQAFQKQLTENMKSTSQTSDTFMDALLPGIKNLQLVPLGFPRGANPLDVMRTIFGTSSNAQVDKLPKSNRNPNDGGPVLKQMVTTMRHIHSNIQEVGKGYSQKDITKMTVPVMNEPHAFLLDASLDPKFAEIIKSEGDIDVWMKKTLLPKELDTYQKTDLEKSAVRLAVSQLSSRLEIDVDTVMSQLDTKGSTKPKDVLDVVYQNVASKHRNQTVKDQIGQLLAEKLAAPVERVLVADTNWGDGESHIYFGMVYNPFSTNIEMWNFEDDGQSIKPRGLPDQKRHVQVAWTIAKDPHDFGY</sequence>
<dbReference type="RefSeq" id="WP_207860364.1">
    <property type="nucleotide sequence ID" value="NZ_JAFREP010000017.1"/>
</dbReference>
<reference evidence="1" key="1">
    <citation type="submission" date="2021-03" db="EMBL/GenBank/DDBJ databases">
        <authorList>
            <person name="Wang G."/>
        </authorList>
    </citation>
    <scope>NUCLEOTIDE SEQUENCE</scope>
    <source>
        <strain evidence="1">KCTC 12899</strain>
    </source>
</reference>
<evidence type="ECO:0000313" key="2">
    <source>
        <dbReference type="Proteomes" id="UP000664417"/>
    </source>
</evidence>
<evidence type="ECO:0000313" key="1">
    <source>
        <dbReference type="EMBL" id="MBO1320410.1"/>
    </source>
</evidence>
<proteinExistence type="predicted"/>
<keyword evidence="2" id="KW-1185">Reference proteome</keyword>
<protein>
    <submittedName>
        <fullName evidence="1">Uncharacterized protein</fullName>
    </submittedName>
</protein>
<gene>
    <name evidence="1" type="ORF">J3U88_18185</name>
</gene>
<dbReference type="AlphaFoldDB" id="A0A8J7QLY6"/>
<name>A0A8J7QLY6_9BACT</name>